<keyword evidence="2" id="KW-1185">Reference proteome</keyword>
<feature type="non-terminal residue" evidence="1">
    <location>
        <position position="1"/>
    </location>
</feature>
<evidence type="ECO:0000313" key="1">
    <source>
        <dbReference type="EMBL" id="KAI9512194.1"/>
    </source>
</evidence>
<proteinExistence type="predicted"/>
<accession>A0ACC0UKD6</accession>
<reference evidence="1" key="1">
    <citation type="submission" date="2021-03" db="EMBL/GenBank/DDBJ databases">
        <title>Evolutionary priming and transition to the ectomycorrhizal habit in an iconic lineage of mushroom-forming fungi: is preadaptation a requirement?</title>
        <authorList>
            <consortium name="DOE Joint Genome Institute"/>
            <person name="Looney B.P."/>
            <person name="Miyauchi S."/>
            <person name="Morin E."/>
            <person name="Drula E."/>
            <person name="Courty P.E."/>
            <person name="Chicoki N."/>
            <person name="Fauchery L."/>
            <person name="Kohler A."/>
            <person name="Kuo A."/>
            <person name="LaButti K."/>
            <person name="Pangilinan J."/>
            <person name="Lipzen A."/>
            <person name="Riley R."/>
            <person name="Andreopoulos W."/>
            <person name="He G."/>
            <person name="Johnson J."/>
            <person name="Barry K.W."/>
            <person name="Grigoriev I.V."/>
            <person name="Nagy L."/>
            <person name="Hibbett D."/>
            <person name="Henrissat B."/>
            <person name="Matheny P.B."/>
            <person name="Labbe J."/>
            <person name="Martin A.F."/>
        </authorList>
    </citation>
    <scope>NUCLEOTIDE SEQUENCE</scope>
    <source>
        <strain evidence="1">BPL698</strain>
    </source>
</reference>
<name>A0ACC0UKD6_9AGAM</name>
<comment type="caution">
    <text evidence="1">The sequence shown here is derived from an EMBL/GenBank/DDBJ whole genome shotgun (WGS) entry which is preliminary data.</text>
</comment>
<dbReference type="Proteomes" id="UP001207468">
    <property type="component" value="Unassembled WGS sequence"/>
</dbReference>
<sequence length="70" mass="7848">ALVNWFVHDNEPDPDTGMWTVQLECNRKGEPNVQVIPLKTIAHGAHLLPVYGSTRIPDDLSYHDALDVVK</sequence>
<feature type="non-terminal residue" evidence="1">
    <location>
        <position position="70"/>
    </location>
</feature>
<protein>
    <submittedName>
        <fullName evidence="1">Uncharacterized protein</fullName>
    </submittedName>
</protein>
<evidence type="ECO:0000313" key="2">
    <source>
        <dbReference type="Proteomes" id="UP001207468"/>
    </source>
</evidence>
<organism evidence="1 2">
    <name type="scientific">Russula earlei</name>
    <dbReference type="NCBI Taxonomy" id="71964"/>
    <lineage>
        <taxon>Eukaryota</taxon>
        <taxon>Fungi</taxon>
        <taxon>Dikarya</taxon>
        <taxon>Basidiomycota</taxon>
        <taxon>Agaricomycotina</taxon>
        <taxon>Agaricomycetes</taxon>
        <taxon>Russulales</taxon>
        <taxon>Russulaceae</taxon>
        <taxon>Russula</taxon>
    </lineage>
</organism>
<dbReference type="EMBL" id="JAGFNK010000011">
    <property type="protein sequence ID" value="KAI9512194.1"/>
    <property type="molecule type" value="Genomic_DNA"/>
</dbReference>
<gene>
    <name evidence="1" type="ORF">F5148DRAFT_949520</name>
</gene>